<dbReference type="InterPro" id="IPR027417">
    <property type="entry name" value="P-loop_NTPase"/>
</dbReference>
<sequence>MENIIINVGRRLGSGGRDIAARLAGDFGCALYDRELLNLAARESGFCKEVFERNDENRGFLRSLFHMHVPHVSDINFYSNELSQENLFKFQSDAIRRAATEGSCVFVGRCADYVLRDYDNVVNIFITADPDSRIRRVCERHGCSIDEARELIARGDRDRAAYYNYYTGKTWGHSESYDLCIDSGIMGLERTGDFIRDFIKERFAK</sequence>
<dbReference type="Proteomes" id="UP001193734">
    <property type="component" value="Unassembled WGS sequence"/>
</dbReference>
<keyword evidence="2" id="KW-1185">Reference proteome</keyword>
<evidence type="ECO:0000313" key="1">
    <source>
        <dbReference type="EMBL" id="NPE15147.1"/>
    </source>
</evidence>
<dbReference type="EMBL" id="JABKKE010000028">
    <property type="protein sequence ID" value="NPE15147.1"/>
    <property type="molecule type" value="Genomic_DNA"/>
</dbReference>
<organism evidence="1 2">
    <name type="scientific">Xylanibacter rodentium</name>
    <dbReference type="NCBI Taxonomy" id="2736289"/>
    <lineage>
        <taxon>Bacteria</taxon>
        <taxon>Pseudomonadati</taxon>
        <taxon>Bacteroidota</taxon>
        <taxon>Bacteroidia</taxon>
        <taxon>Bacteroidales</taxon>
        <taxon>Prevotellaceae</taxon>
        <taxon>Xylanibacter</taxon>
    </lineage>
</organism>
<proteinExistence type="predicted"/>
<gene>
    <name evidence="1" type="ORF">HPS55_12620</name>
</gene>
<comment type="caution">
    <text evidence="1">The sequence shown here is derived from an EMBL/GenBank/DDBJ whole genome shotgun (WGS) entry which is preliminary data.</text>
</comment>
<evidence type="ECO:0000313" key="2">
    <source>
        <dbReference type="Proteomes" id="UP001193734"/>
    </source>
</evidence>
<dbReference type="Pfam" id="PF13189">
    <property type="entry name" value="Cytidylate_kin2"/>
    <property type="match status" value="1"/>
</dbReference>
<accession>A0ABX2AWI3</accession>
<protein>
    <submittedName>
        <fullName evidence="1">Cytidylate kinase-like family protein</fullName>
    </submittedName>
</protein>
<reference evidence="1 2" key="1">
    <citation type="submission" date="2020-05" db="EMBL/GenBank/DDBJ databases">
        <title>Distinct polysaccharide utilization as determinants for interspecies competition between intestinal Prevotella spp.</title>
        <authorList>
            <person name="Galvez E.J.C."/>
            <person name="Iljazovic A."/>
            <person name="Strowig T."/>
        </authorList>
    </citation>
    <scope>NUCLEOTIDE SEQUENCE [LARGE SCALE GENOMIC DNA]</scope>
    <source>
        <strain evidence="1 2">PROD</strain>
    </source>
</reference>
<dbReference type="Gene3D" id="3.40.50.300">
    <property type="entry name" value="P-loop containing nucleotide triphosphate hydrolases"/>
    <property type="match status" value="1"/>
</dbReference>
<dbReference type="SUPFAM" id="SSF52540">
    <property type="entry name" value="P-loop containing nucleoside triphosphate hydrolases"/>
    <property type="match status" value="1"/>
</dbReference>
<name>A0ABX2AWI3_9BACT</name>